<proteinExistence type="predicted"/>
<dbReference type="EMBL" id="KN838538">
    <property type="protein sequence ID" value="KIK09667.1"/>
    <property type="molecule type" value="Genomic_DNA"/>
</dbReference>
<dbReference type="Proteomes" id="UP000054477">
    <property type="component" value="Unassembled WGS sequence"/>
</dbReference>
<evidence type="ECO:0000313" key="1">
    <source>
        <dbReference type="EMBL" id="KIK09667.1"/>
    </source>
</evidence>
<evidence type="ECO:0000313" key="2">
    <source>
        <dbReference type="Proteomes" id="UP000054477"/>
    </source>
</evidence>
<gene>
    <name evidence="1" type="ORF">K443DRAFT_393806</name>
</gene>
<dbReference type="AlphaFoldDB" id="A0A0C9YH26"/>
<dbReference type="HOGENOM" id="CLU_1586748_0_0_1"/>
<name>A0A0C9YH26_9AGAR</name>
<reference evidence="2" key="2">
    <citation type="submission" date="2015-01" db="EMBL/GenBank/DDBJ databases">
        <title>Evolutionary Origins and Diversification of the Mycorrhizal Mutualists.</title>
        <authorList>
            <consortium name="DOE Joint Genome Institute"/>
            <consortium name="Mycorrhizal Genomics Consortium"/>
            <person name="Kohler A."/>
            <person name="Kuo A."/>
            <person name="Nagy L.G."/>
            <person name="Floudas D."/>
            <person name="Copeland A."/>
            <person name="Barry K.W."/>
            <person name="Cichocki N."/>
            <person name="Veneault-Fourrey C."/>
            <person name="LaButti K."/>
            <person name="Lindquist E.A."/>
            <person name="Lipzen A."/>
            <person name="Lundell T."/>
            <person name="Morin E."/>
            <person name="Murat C."/>
            <person name="Riley R."/>
            <person name="Ohm R."/>
            <person name="Sun H."/>
            <person name="Tunlid A."/>
            <person name="Henrissat B."/>
            <person name="Grigoriev I.V."/>
            <person name="Hibbett D.S."/>
            <person name="Martin F."/>
        </authorList>
    </citation>
    <scope>NUCLEOTIDE SEQUENCE [LARGE SCALE GENOMIC DNA]</scope>
    <source>
        <strain evidence="2">LaAM-08-1</strain>
    </source>
</reference>
<protein>
    <submittedName>
        <fullName evidence="1">Uncharacterized protein</fullName>
    </submittedName>
</protein>
<accession>A0A0C9YH26</accession>
<keyword evidence="2" id="KW-1185">Reference proteome</keyword>
<reference evidence="1 2" key="1">
    <citation type="submission" date="2014-04" db="EMBL/GenBank/DDBJ databases">
        <authorList>
            <consortium name="DOE Joint Genome Institute"/>
            <person name="Kuo A."/>
            <person name="Kohler A."/>
            <person name="Nagy L.G."/>
            <person name="Floudas D."/>
            <person name="Copeland A."/>
            <person name="Barry K.W."/>
            <person name="Cichocki N."/>
            <person name="Veneault-Fourrey C."/>
            <person name="LaButti K."/>
            <person name="Lindquist E.A."/>
            <person name="Lipzen A."/>
            <person name="Lundell T."/>
            <person name="Morin E."/>
            <person name="Murat C."/>
            <person name="Sun H."/>
            <person name="Tunlid A."/>
            <person name="Henrissat B."/>
            <person name="Grigoriev I.V."/>
            <person name="Hibbett D.S."/>
            <person name="Martin F."/>
            <person name="Nordberg H.P."/>
            <person name="Cantor M.N."/>
            <person name="Hua S.X."/>
        </authorList>
    </citation>
    <scope>NUCLEOTIDE SEQUENCE [LARGE SCALE GENOMIC DNA]</scope>
    <source>
        <strain evidence="1 2">LaAM-08-1</strain>
    </source>
</reference>
<organism evidence="1 2">
    <name type="scientific">Laccaria amethystina LaAM-08-1</name>
    <dbReference type="NCBI Taxonomy" id="1095629"/>
    <lineage>
        <taxon>Eukaryota</taxon>
        <taxon>Fungi</taxon>
        <taxon>Dikarya</taxon>
        <taxon>Basidiomycota</taxon>
        <taxon>Agaricomycotina</taxon>
        <taxon>Agaricomycetes</taxon>
        <taxon>Agaricomycetidae</taxon>
        <taxon>Agaricales</taxon>
        <taxon>Agaricineae</taxon>
        <taxon>Hydnangiaceae</taxon>
        <taxon>Laccaria</taxon>
    </lineage>
</organism>
<sequence>MSTSTDLRRSINASAERKFEGEFFYGIHPLSLPRSWMVGRESPCHGVSLFLGIAGNSFFQRVGDIHSKKILLLAKSRNGVILKAVAEQTVSNQSPKVQVSPNRQRVGVMWPTSMVVFLPALDSTMHTLAVTEVLVNLSMQSRRCKIWPPFRANLKVAIRRSELFQLKQ</sequence>